<evidence type="ECO:0000256" key="6">
    <source>
        <dbReference type="SAM" id="MobiDB-lite"/>
    </source>
</evidence>
<proteinExistence type="predicted"/>
<keyword evidence="3" id="KW-0560">Oxidoreductase</keyword>
<keyword evidence="2" id="KW-0479">Metal-binding</keyword>
<dbReference type="GO" id="GO:0016020">
    <property type="term" value="C:membrane"/>
    <property type="evidence" value="ECO:0007669"/>
    <property type="project" value="TreeGrafter"/>
</dbReference>
<feature type="compositionally biased region" description="Basic and acidic residues" evidence="6">
    <location>
        <begin position="97"/>
        <end position="112"/>
    </location>
</feature>
<keyword evidence="1" id="KW-0004">4Fe-4S</keyword>
<feature type="region of interest" description="Disordered" evidence="6">
    <location>
        <begin position="55"/>
        <end position="119"/>
    </location>
</feature>
<evidence type="ECO:0000256" key="3">
    <source>
        <dbReference type="ARBA" id="ARBA00023002"/>
    </source>
</evidence>
<evidence type="ECO:0000256" key="2">
    <source>
        <dbReference type="ARBA" id="ARBA00022723"/>
    </source>
</evidence>
<keyword evidence="4" id="KW-0408">Iron</keyword>
<feature type="compositionally biased region" description="Basic and acidic residues" evidence="6">
    <location>
        <begin position="68"/>
        <end position="82"/>
    </location>
</feature>
<dbReference type="GO" id="GO:0051539">
    <property type="term" value="F:4 iron, 4 sulfur cluster binding"/>
    <property type="evidence" value="ECO:0007669"/>
    <property type="project" value="UniProtKB-KW"/>
</dbReference>
<protein>
    <recommendedName>
        <fullName evidence="7">4Fe-4S Mo/W bis-MGD-type domain-containing protein</fullName>
    </recommendedName>
</protein>
<dbReference type="Proteomes" id="UP001239397">
    <property type="component" value="Chromosome"/>
</dbReference>
<evidence type="ECO:0000259" key="7">
    <source>
        <dbReference type="PROSITE" id="PS51669"/>
    </source>
</evidence>
<sequence length="119" mass="13512">MGEWHRTACSLCYLNCGLEVQLDGRKITRVRGDKAHPRSGGYLCQKAQRLTWYGDHEDRLTTPLRRRQPLDRRPGPRPDRGHPAPQGRPARLEPATGEERTRAETDSARVRETVASGRS</sequence>
<dbReference type="SUPFAM" id="SSF53706">
    <property type="entry name" value="Formate dehydrogenase/DMSO reductase, domains 1-3"/>
    <property type="match status" value="1"/>
</dbReference>
<organism evidence="8 9">
    <name type="scientific">Amycolatopsis mongoliensis</name>
    <dbReference type="NCBI Taxonomy" id="715475"/>
    <lineage>
        <taxon>Bacteria</taxon>
        <taxon>Bacillati</taxon>
        <taxon>Actinomycetota</taxon>
        <taxon>Actinomycetes</taxon>
        <taxon>Pseudonocardiales</taxon>
        <taxon>Pseudonocardiaceae</taxon>
        <taxon>Amycolatopsis</taxon>
    </lineage>
</organism>
<dbReference type="SMART" id="SM00926">
    <property type="entry name" value="Molybdop_Fe4S4"/>
    <property type="match status" value="1"/>
</dbReference>
<dbReference type="PANTHER" id="PTHR43105:SF9">
    <property type="entry name" value="NADPH-FE(3+) OXIDOREDUCTASE SUBUNIT ALPHA"/>
    <property type="match status" value="1"/>
</dbReference>
<dbReference type="GO" id="GO:0046872">
    <property type="term" value="F:metal ion binding"/>
    <property type="evidence" value="ECO:0007669"/>
    <property type="project" value="UniProtKB-KW"/>
</dbReference>
<evidence type="ECO:0000313" key="9">
    <source>
        <dbReference type="Proteomes" id="UP001239397"/>
    </source>
</evidence>
<dbReference type="GO" id="GO:0016491">
    <property type="term" value="F:oxidoreductase activity"/>
    <property type="evidence" value="ECO:0007669"/>
    <property type="project" value="UniProtKB-KW"/>
</dbReference>
<feature type="domain" description="4Fe-4S Mo/W bis-MGD-type" evidence="7">
    <location>
        <begin position="2"/>
        <end position="58"/>
    </location>
</feature>
<dbReference type="AlphaFoldDB" id="A0A9Y2JX23"/>
<dbReference type="EMBL" id="CP127295">
    <property type="protein sequence ID" value="WIY06260.1"/>
    <property type="molecule type" value="Genomic_DNA"/>
</dbReference>
<keyword evidence="9" id="KW-1185">Reference proteome</keyword>
<dbReference type="PROSITE" id="PS51669">
    <property type="entry name" value="4FE4S_MOW_BIS_MGD"/>
    <property type="match status" value="1"/>
</dbReference>
<evidence type="ECO:0000256" key="5">
    <source>
        <dbReference type="ARBA" id="ARBA00023014"/>
    </source>
</evidence>
<evidence type="ECO:0000256" key="1">
    <source>
        <dbReference type="ARBA" id="ARBA00022485"/>
    </source>
</evidence>
<dbReference type="InterPro" id="IPR006963">
    <property type="entry name" value="Mopterin_OxRdtase_4Fe-4S_dom"/>
</dbReference>
<evidence type="ECO:0000313" key="8">
    <source>
        <dbReference type="EMBL" id="WIY06260.1"/>
    </source>
</evidence>
<dbReference type="PANTHER" id="PTHR43105">
    <property type="entry name" value="RESPIRATORY NITRATE REDUCTASE"/>
    <property type="match status" value="1"/>
</dbReference>
<accession>A0A9Y2JX23</accession>
<dbReference type="KEGG" id="amog:QRX60_21335"/>
<reference evidence="8 9" key="1">
    <citation type="submission" date="2023-06" db="EMBL/GenBank/DDBJ databases">
        <authorList>
            <person name="Oyuntsetseg B."/>
            <person name="Kim S.B."/>
        </authorList>
    </citation>
    <scope>NUCLEOTIDE SEQUENCE [LARGE SCALE GENOMIC DNA]</scope>
    <source>
        <strain evidence="8 9">4-36</strain>
    </source>
</reference>
<name>A0A9Y2JX23_9PSEU</name>
<evidence type="ECO:0000256" key="4">
    <source>
        <dbReference type="ARBA" id="ARBA00023004"/>
    </source>
</evidence>
<keyword evidence="5" id="KW-0411">Iron-sulfur</keyword>
<dbReference type="InterPro" id="IPR050123">
    <property type="entry name" value="Prok_molybdopt-oxidoreductase"/>
</dbReference>
<gene>
    <name evidence="8" type="ORF">QRX60_21335</name>
</gene>
<dbReference type="RefSeq" id="WP_286002521.1">
    <property type="nucleotide sequence ID" value="NZ_CP127295.1"/>
</dbReference>
<dbReference type="Gene3D" id="3.30.200.210">
    <property type="match status" value="1"/>
</dbReference>
<dbReference type="Pfam" id="PF04879">
    <property type="entry name" value="Molybdop_Fe4S4"/>
    <property type="match status" value="1"/>
</dbReference>